<sequence>MPMPETPYAFFLSYARGVDENLVAEFFNDLEFEVRLPLGRDRKNVGFLDREGMYPGDDWKTVLIDRARTARSMIALLSTDYGKSGWCGREWAIFTERIGRVATAPDAEPVRCLIPLRWSAAADQPEVVTRLQNTHRSLGDDLLIDLKRVGGKPYFNALKTIAAWIVEADRSALPPLDRAEAAAVRPAFGDVYSSVSPPAPPVPSRGTVPAELRARLVHALYLVEPLRDSGGIHAWIREMEIRLGPLNIKDGSPMVMLAGVVRRAIQHPDAAMLDEMTATLEISAYNEPALPRVTELIRQIKEWRYPS</sequence>
<evidence type="ECO:0000259" key="1">
    <source>
        <dbReference type="PROSITE" id="PS50104"/>
    </source>
</evidence>
<name>A0A372GA87_9ACTN</name>
<dbReference type="EMBL" id="QVNQ01000010">
    <property type="protein sequence ID" value="RFS82062.1"/>
    <property type="molecule type" value="Genomic_DNA"/>
</dbReference>
<dbReference type="Pfam" id="PF13676">
    <property type="entry name" value="TIR_2"/>
    <property type="match status" value="1"/>
</dbReference>
<gene>
    <name evidence="2" type="ORF">D0T12_27820</name>
</gene>
<dbReference type="InterPro" id="IPR000157">
    <property type="entry name" value="TIR_dom"/>
</dbReference>
<dbReference type="InterPro" id="IPR035897">
    <property type="entry name" value="Toll_tir_struct_dom_sf"/>
</dbReference>
<organism evidence="2 3">
    <name type="scientific">Actinomadura spongiicola</name>
    <dbReference type="NCBI Taxonomy" id="2303421"/>
    <lineage>
        <taxon>Bacteria</taxon>
        <taxon>Bacillati</taxon>
        <taxon>Actinomycetota</taxon>
        <taxon>Actinomycetes</taxon>
        <taxon>Streptosporangiales</taxon>
        <taxon>Thermomonosporaceae</taxon>
        <taxon>Actinomadura</taxon>
    </lineage>
</organism>
<dbReference type="PROSITE" id="PS50104">
    <property type="entry name" value="TIR"/>
    <property type="match status" value="1"/>
</dbReference>
<evidence type="ECO:0000313" key="2">
    <source>
        <dbReference type="EMBL" id="RFS82062.1"/>
    </source>
</evidence>
<protein>
    <submittedName>
        <fullName evidence="2">TIR domain-containing protein</fullName>
    </submittedName>
</protein>
<dbReference type="Proteomes" id="UP000262882">
    <property type="component" value="Unassembled WGS sequence"/>
</dbReference>
<proteinExistence type="predicted"/>
<comment type="caution">
    <text evidence="2">The sequence shown here is derived from an EMBL/GenBank/DDBJ whole genome shotgun (WGS) entry which is preliminary data.</text>
</comment>
<dbReference type="Gene3D" id="3.40.50.10140">
    <property type="entry name" value="Toll/interleukin-1 receptor homology (TIR) domain"/>
    <property type="match status" value="1"/>
</dbReference>
<dbReference type="SUPFAM" id="SSF52200">
    <property type="entry name" value="Toll/Interleukin receptor TIR domain"/>
    <property type="match status" value="1"/>
</dbReference>
<dbReference type="AlphaFoldDB" id="A0A372GA87"/>
<evidence type="ECO:0000313" key="3">
    <source>
        <dbReference type="Proteomes" id="UP000262882"/>
    </source>
</evidence>
<accession>A0A372GA87</accession>
<reference evidence="2 3" key="1">
    <citation type="submission" date="2018-08" db="EMBL/GenBank/DDBJ databases">
        <title>Actinomadura spongicola sp. nov., isolated from marine sponge Leucetta chagosensis.</title>
        <authorList>
            <person name="Li L."/>
            <person name="Lin H.W."/>
        </authorList>
    </citation>
    <scope>NUCLEOTIDE SEQUENCE [LARGE SCALE GENOMIC DNA]</scope>
    <source>
        <strain evidence="2 3">LHW52907</strain>
    </source>
</reference>
<feature type="domain" description="TIR" evidence="1">
    <location>
        <begin position="6"/>
        <end position="135"/>
    </location>
</feature>
<dbReference type="GO" id="GO:0007165">
    <property type="term" value="P:signal transduction"/>
    <property type="evidence" value="ECO:0007669"/>
    <property type="project" value="InterPro"/>
</dbReference>
<keyword evidence="3" id="KW-1185">Reference proteome</keyword>